<sequence>MKDFTNSVMVDIGRAIRELNLLIFSAVVVAIFAAIIIIAPGLLGNPIGDLLGKSGCPNCGDNWFWKPHGSIPVGPTMPLDVNNVEHIIYAEITHGIMICEECLANPAGLDEERIEQYLLSFPEGGWTLEETAKVKQAVILYKKEKLKNQQ</sequence>
<dbReference type="AlphaFoldDB" id="A0A1G2DV51"/>
<dbReference type="Proteomes" id="UP000178893">
    <property type="component" value="Unassembled WGS sequence"/>
</dbReference>
<evidence type="ECO:0000313" key="2">
    <source>
        <dbReference type="EMBL" id="OGZ17433.1"/>
    </source>
</evidence>
<accession>A0A1G2DV51</accession>
<proteinExistence type="predicted"/>
<comment type="caution">
    <text evidence="2">The sequence shown here is derived from an EMBL/GenBank/DDBJ whole genome shotgun (WGS) entry which is preliminary data.</text>
</comment>
<keyword evidence="1" id="KW-0472">Membrane</keyword>
<keyword evidence="1" id="KW-1133">Transmembrane helix</keyword>
<dbReference type="EMBL" id="MHLW01000038">
    <property type="protein sequence ID" value="OGZ17433.1"/>
    <property type="molecule type" value="Genomic_DNA"/>
</dbReference>
<organism evidence="2 3">
    <name type="scientific">Candidatus Nealsonbacteria bacterium RBG_13_37_56</name>
    <dbReference type="NCBI Taxonomy" id="1801661"/>
    <lineage>
        <taxon>Bacteria</taxon>
        <taxon>Candidatus Nealsoniibacteriota</taxon>
    </lineage>
</organism>
<feature type="transmembrane region" description="Helical" evidence="1">
    <location>
        <begin position="21"/>
        <end position="43"/>
    </location>
</feature>
<evidence type="ECO:0000256" key="1">
    <source>
        <dbReference type="SAM" id="Phobius"/>
    </source>
</evidence>
<reference evidence="2 3" key="1">
    <citation type="journal article" date="2016" name="Nat. Commun.">
        <title>Thousands of microbial genomes shed light on interconnected biogeochemical processes in an aquifer system.</title>
        <authorList>
            <person name="Anantharaman K."/>
            <person name="Brown C.T."/>
            <person name="Hug L.A."/>
            <person name="Sharon I."/>
            <person name="Castelle C.J."/>
            <person name="Probst A.J."/>
            <person name="Thomas B.C."/>
            <person name="Singh A."/>
            <person name="Wilkins M.J."/>
            <person name="Karaoz U."/>
            <person name="Brodie E.L."/>
            <person name="Williams K.H."/>
            <person name="Hubbard S.S."/>
            <person name="Banfield J.F."/>
        </authorList>
    </citation>
    <scope>NUCLEOTIDE SEQUENCE [LARGE SCALE GENOMIC DNA]</scope>
</reference>
<evidence type="ECO:0000313" key="3">
    <source>
        <dbReference type="Proteomes" id="UP000178893"/>
    </source>
</evidence>
<name>A0A1G2DV51_9BACT</name>
<gene>
    <name evidence="2" type="ORF">A2V72_00370</name>
</gene>
<keyword evidence="1" id="KW-0812">Transmembrane</keyword>
<protein>
    <submittedName>
        <fullName evidence="2">Uncharacterized protein</fullName>
    </submittedName>
</protein>